<proteinExistence type="predicted"/>
<dbReference type="EMBL" id="OZ035826">
    <property type="protein sequence ID" value="CAL1604701.1"/>
    <property type="molecule type" value="Genomic_DNA"/>
</dbReference>
<gene>
    <name evidence="2" type="ORF">KC01_LOCUS32172</name>
</gene>
<accession>A0AAV2LSK2</accession>
<name>A0AAV2LSK2_KNICA</name>
<dbReference type="AlphaFoldDB" id="A0AAV2LSK2"/>
<evidence type="ECO:0000313" key="3">
    <source>
        <dbReference type="Proteomes" id="UP001497482"/>
    </source>
</evidence>
<protein>
    <submittedName>
        <fullName evidence="2">Uncharacterized protein</fullName>
    </submittedName>
</protein>
<reference evidence="2 3" key="1">
    <citation type="submission" date="2024-04" db="EMBL/GenBank/DDBJ databases">
        <authorList>
            <person name="Waldvogel A.-M."/>
            <person name="Schoenle A."/>
        </authorList>
    </citation>
    <scope>NUCLEOTIDE SEQUENCE [LARGE SCALE GENOMIC DNA]</scope>
</reference>
<evidence type="ECO:0000256" key="1">
    <source>
        <dbReference type="SAM" id="SignalP"/>
    </source>
</evidence>
<feature type="signal peptide" evidence="1">
    <location>
        <begin position="1"/>
        <end position="20"/>
    </location>
</feature>
<dbReference type="Proteomes" id="UP001497482">
    <property type="component" value="Chromosome 4"/>
</dbReference>
<organism evidence="2 3">
    <name type="scientific">Knipowitschia caucasica</name>
    <name type="common">Caucasian dwarf goby</name>
    <name type="synonym">Pomatoschistus caucasicus</name>
    <dbReference type="NCBI Taxonomy" id="637954"/>
    <lineage>
        <taxon>Eukaryota</taxon>
        <taxon>Metazoa</taxon>
        <taxon>Chordata</taxon>
        <taxon>Craniata</taxon>
        <taxon>Vertebrata</taxon>
        <taxon>Euteleostomi</taxon>
        <taxon>Actinopterygii</taxon>
        <taxon>Neopterygii</taxon>
        <taxon>Teleostei</taxon>
        <taxon>Neoteleostei</taxon>
        <taxon>Acanthomorphata</taxon>
        <taxon>Gobiaria</taxon>
        <taxon>Gobiiformes</taxon>
        <taxon>Gobioidei</taxon>
        <taxon>Gobiidae</taxon>
        <taxon>Gobiinae</taxon>
        <taxon>Knipowitschia</taxon>
    </lineage>
</organism>
<evidence type="ECO:0000313" key="2">
    <source>
        <dbReference type="EMBL" id="CAL1604701.1"/>
    </source>
</evidence>
<feature type="chain" id="PRO_5043359969" evidence="1">
    <location>
        <begin position="21"/>
        <end position="168"/>
    </location>
</feature>
<keyword evidence="1" id="KW-0732">Signal</keyword>
<sequence>MTSHFWGGVVLLFPPPSMKACSGCHRVRLLAPIGTNPGKVRYGGKEPHTSGWFHEDRAASCSEQFSEEKQFCLNLLRYGLSGGLAVFAAVVHLGPPVFNLNRFSGGVPSPPLGPSQWHLVRGGAARGGFVYGSTRASPSLRGCCPSHPLTSTSLGTVLWFLHPTGVDS</sequence>
<keyword evidence="3" id="KW-1185">Reference proteome</keyword>